<evidence type="ECO:0000256" key="1">
    <source>
        <dbReference type="SAM" id="MobiDB-lite"/>
    </source>
</evidence>
<keyword evidence="2" id="KW-0067">ATP-binding</keyword>
<protein>
    <submittedName>
        <fullName evidence="2">ATP-dependent RNA helicase</fullName>
    </submittedName>
</protein>
<keyword evidence="2" id="KW-0378">Hydrolase</keyword>
<dbReference type="Proteomes" id="UP000236291">
    <property type="component" value="Unassembled WGS sequence"/>
</dbReference>
<feature type="region of interest" description="Disordered" evidence="1">
    <location>
        <begin position="1"/>
        <end position="37"/>
    </location>
</feature>
<sequence>MHRKKHRKLEAARVMLEDDEQDDKPKGEGSDKNEKAGLSHAIIERFWNRKEGVEVIQKQVK</sequence>
<keyword evidence="2" id="KW-0547">Nucleotide-binding</keyword>
<organism evidence="2 3">
    <name type="scientific">Trifolium pratense</name>
    <name type="common">Red clover</name>
    <dbReference type="NCBI Taxonomy" id="57577"/>
    <lineage>
        <taxon>Eukaryota</taxon>
        <taxon>Viridiplantae</taxon>
        <taxon>Streptophyta</taxon>
        <taxon>Embryophyta</taxon>
        <taxon>Tracheophyta</taxon>
        <taxon>Spermatophyta</taxon>
        <taxon>Magnoliopsida</taxon>
        <taxon>eudicotyledons</taxon>
        <taxon>Gunneridae</taxon>
        <taxon>Pentapetalae</taxon>
        <taxon>rosids</taxon>
        <taxon>fabids</taxon>
        <taxon>Fabales</taxon>
        <taxon>Fabaceae</taxon>
        <taxon>Papilionoideae</taxon>
        <taxon>50 kb inversion clade</taxon>
        <taxon>NPAAA clade</taxon>
        <taxon>Hologalegina</taxon>
        <taxon>IRL clade</taxon>
        <taxon>Trifolieae</taxon>
        <taxon>Trifolium</taxon>
    </lineage>
</organism>
<reference evidence="2 3" key="2">
    <citation type="journal article" date="2017" name="Front. Plant Sci.">
        <title>Gene Classification and Mining of Molecular Markers Useful in Red Clover (Trifolium pratense) Breeding.</title>
        <authorList>
            <person name="Istvanek J."/>
            <person name="Dluhosova J."/>
            <person name="Dluhos P."/>
            <person name="Patkova L."/>
            <person name="Nedelnik J."/>
            <person name="Repkova J."/>
        </authorList>
    </citation>
    <scope>NUCLEOTIDE SEQUENCE [LARGE SCALE GENOMIC DNA]</scope>
    <source>
        <strain evidence="3">cv. Tatra</strain>
        <tissue evidence="2">Young leaves</tissue>
    </source>
</reference>
<accession>A0A2K3MFJ2</accession>
<comment type="caution">
    <text evidence="2">The sequence shown here is derived from an EMBL/GenBank/DDBJ whole genome shotgun (WGS) entry which is preliminary data.</text>
</comment>
<reference evidence="2 3" key="1">
    <citation type="journal article" date="2014" name="Am. J. Bot.">
        <title>Genome assembly and annotation for red clover (Trifolium pratense; Fabaceae).</title>
        <authorList>
            <person name="Istvanek J."/>
            <person name="Jaros M."/>
            <person name="Krenek A."/>
            <person name="Repkova J."/>
        </authorList>
    </citation>
    <scope>NUCLEOTIDE SEQUENCE [LARGE SCALE GENOMIC DNA]</scope>
    <source>
        <strain evidence="3">cv. Tatra</strain>
        <tissue evidence="2">Young leaves</tissue>
    </source>
</reference>
<dbReference type="EMBL" id="ASHM01060196">
    <property type="protein sequence ID" value="PNX89563.1"/>
    <property type="molecule type" value="Genomic_DNA"/>
</dbReference>
<dbReference type="AlphaFoldDB" id="A0A2K3MFJ2"/>
<gene>
    <name evidence="2" type="ORF">L195_g045683</name>
</gene>
<name>A0A2K3MFJ2_TRIPR</name>
<dbReference type="GO" id="GO:0004386">
    <property type="term" value="F:helicase activity"/>
    <property type="evidence" value="ECO:0007669"/>
    <property type="project" value="UniProtKB-KW"/>
</dbReference>
<feature type="compositionally biased region" description="Basic and acidic residues" evidence="1">
    <location>
        <begin position="23"/>
        <end position="37"/>
    </location>
</feature>
<proteinExistence type="predicted"/>
<keyword evidence="2" id="KW-0347">Helicase</keyword>
<evidence type="ECO:0000313" key="3">
    <source>
        <dbReference type="Proteomes" id="UP000236291"/>
    </source>
</evidence>
<feature type="non-terminal residue" evidence="2">
    <location>
        <position position="61"/>
    </location>
</feature>
<evidence type="ECO:0000313" key="2">
    <source>
        <dbReference type="EMBL" id="PNX89563.1"/>
    </source>
</evidence>